<reference evidence="1 2" key="1">
    <citation type="submission" date="2021-08" db="EMBL/GenBank/DDBJ databases">
        <title>Culture and genomic analysis of Symbiopectobacterium purcellii sp. nov. gen. nov., isolated from the leafhopper Empoasca decipiens.</title>
        <authorList>
            <person name="Nadal-Jimenez P."/>
            <person name="Siozios S."/>
            <person name="Halliday N."/>
            <person name="Camara M."/>
            <person name="Hurst G.D.D."/>
        </authorList>
    </citation>
    <scope>NUCLEOTIDE SEQUENCE [LARGE SCALE GENOMIC DNA]</scope>
    <source>
        <strain evidence="1 2">SyEd1</strain>
    </source>
</reference>
<proteinExistence type="predicted"/>
<evidence type="ECO:0000313" key="1">
    <source>
        <dbReference type="EMBL" id="QZN97214.1"/>
    </source>
</evidence>
<dbReference type="EMBL" id="CP081864">
    <property type="protein sequence ID" value="QZN97214.1"/>
    <property type="molecule type" value="Genomic_DNA"/>
</dbReference>
<organism evidence="1 2">
    <name type="scientific">Symbiopectobacterium purcellii</name>
    <dbReference type="NCBI Taxonomy" id="2871826"/>
    <lineage>
        <taxon>Bacteria</taxon>
        <taxon>Pseudomonadati</taxon>
        <taxon>Pseudomonadota</taxon>
        <taxon>Gammaproteobacteria</taxon>
        <taxon>Enterobacterales</taxon>
        <taxon>Enterobacteriaceae</taxon>
    </lineage>
</organism>
<sequence>MKDKLKGGEVYTLNNEEAAVEMLIGYENQKRVELNKDTIGPVQLKLIEDVVNLTAAAIAFGVTYSSTDAPPDKVCLDLNITNDADIILVPVCINMPTGFYYRQSLSPLVRNSQGNLIIECNSLDQDMLIKLDFVAITTDKRRLDPIK</sequence>
<protein>
    <submittedName>
        <fullName evidence="1">Uncharacterized protein</fullName>
    </submittedName>
</protein>
<keyword evidence="2" id="KW-1185">Reference proteome</keyword>
<name>A0ABX9ARI3_9ENTR</name>
<accession>A0ABX9ARI3</accession>
<gene>
    <name evidence="1" type="ORF">K6K13_07615</name>
</gene>
<evidence type="ECO:0000313" key="2">
    <source>
        <dbReference type="Proteomes" id="UP000825886"/>
    </source>
</evidence>
<dbReference type="Proteomes" id="UP000825886">
    <property type="component" value="Chromosome"/>
</dbReference>
<dbReference type="RefSeq" id="WP_222160234.1">
    <property type="nucleotide sequence ID" value="NZ_CP081864.1"/>
</dbReference>